<dbReference type="RefSeq" id="WP_263712054.1">
    <property type="nucleotide sequence ID" value="NZ_JAOWKX010000004.1"/>
</dbReference>
<organism evidence="1 2">
    <name type="scientific">Fluctibacter corallii</name>
    <dbReference type="NCBI Taxonomy" id="2984329"/>
    <lineage>
        <taxon>Bacteria</taxon>
        <taxon>Pseudomonadati</taxon>
        <taxon>Pseudomonadota</taxon>
        <taxon>Gammaproteobacteria</taxon>
        <taxon>Alteromonadales</taxon>
        <taxon>Alteromonadaceae</taxon>
        <taxon>Fluctibacter</taxon>
    </lineage>
</organism>
<keyword evidence="2" id="KW-1185">Reference proteome</keyword>
<proteinExistence type="predicted"/>
<accession>A0ABT3A868</accession>
<protein>
    <submittedName>
        <fullName evidence="1">Uncharacterized protein</fullName>
    </submittedName>
</protein>
<evidence type="ECO:0000313" key="1">
    <source>
        <dbReference type="EMBL" id="MCV2884769.1"/>
    </source>
</evidence>
<sequence>MRFSRLLSLVFLVHFQVNGASLINYLLIDEDIVYFGNSDVKAHTLPECVSSENQPYYGLSLNNPDGRALYSLLMYAMSEKASVSVVPAHDCKVVGKVERAKGIKFDVESGNATQPSKTPQINNILNGMAFSEQPITTIKGDVTDGNGDFFEYVRRFHGGISKRLTIYNKQEKQTLIHLQGQGWLTSLILPRIDYSTHETLDVEITVDGEIYLFSLDGNDPMRAHLSRNVRPVFGVFDLNSQGQNVLASPLDVVSMGRAVPFNNELKITVTSYASTDRMQYDTGILQILPGVPSAVTLE</sequence>
<dbReference type="Proteomes" id="UP001652504">
    <property type="component" value="Unassembled WGS sequence"/>
</dbReference>
<name>A0ABT3A868_9ALTE</name>
<reference evidence="1 2" key="1">
    <citation type="submission" date="2022-10" db="EMBL/GenBank/DDBJ databases">
        <title>Aestuariibacter sp. AA17 isolated from Montipora capitata coral fragment.</title>
        <authorList>
            <person name="Emsley S.A."/>
            <person name="Pfannmuller K.M."/>
            <person name="Loughran R.M."/>
            <person name="Shlafstein M."/>
            <person name="Papke E."/>
            <person name="Saw J.H."/>
            <person name="Ushijima B."/>
            <person name="Videau P."/>
        </authorList>
    </citation>
    <scope>NUCLEOTIDE SEQUENCE [LARGE SCALE GENOMIC DNA]</scope>
    <source>
        <strain evidence="1 2">AA17</strain>
    </source>
</reference>
<comment type="caution">
    <text evidence="1">The sequence shown here is derived from an EMBL/GenBank/DDBJ whole genome shotgun (WGS) entry which is preliminary data.</text>
</comment>
<dbReference type="EMBL" id="JAOWKX010000004">
    <property type="protein sequence ID" value="MCV2884769.1"/>
    <property type="molecule type" value="Genomic_DNA"/>
</dbReference>
<evidence type="ECO:0000313" key="2">
    <source>
        <dbReference type="Proteomes" id="UP001652504"/>
    </source>
</evidence>
<gene>
    <name evidence="1" type="ORF">OE749_08675</name>
</gene>